<dbReference type="InterPro" id="IPR006286">
    <property type="entry name" value="C56_PfpI-like"/>
</dbReference>
<evidence type="ECO:0000313" key="4">
    <source>
        <dbReference type="Proteomes" id="UP001401887"/>
    </source>
</evidence>
<dbReference type="PANTHER" id="PTHR42733:SF12">
    <property type="entry name" value="PROTEINASE"/>
    <property type="match status" value="1"/>
</dbReference>
<evidence type="ECO:0000256" key="1">
    <source>
        <dbReference type="ARBA" id="ARBA00008542"/>
    </source>
</evidence>
<proteinExistence type="inferred from homology"/>
<feature type="domain" description="DJ-1/PfpI" evidence="2">
    <location>
        <begin position="11"/>
        <end position="180"/>
    </location>
</feature>
<dbReference type="Pfam" id="PF01965">
    <property type="entry name" value="DJ-1_PfpI"/>
    <property type="match status" value="1"/>
</dbReference>
<dbReference type="InterPro" id="IPR002818">
    <property type="entry name" value="DJ-1/PfpI"/>
</dbReference>
<dbReference type="CDD" id="cd03134">
    <property type="entry name" value="GATase1_PfpI_like"/>
    <property type="match status" value="1"/>
</dbReference>
<gene>
    <name evidence="3" type="primary">yraA</name>
    <name evidence="3" type="ORF">Dcar01_02508</name>
</gene>
<protein>
    <submittedName>
        <fullName evidence="3">Cysteine protease YraA</fullName>
    </submittedName>
</protein>
<keyword evidence="3" id="KW-0378">Hydrolase</keyword>
<dbReference type="EMBL" id="BAABRP010000010">
    <property type="protein sequence ID" value="GAA5513763.1"/>
    <property type="molecule type" value="Genomic_DNA"/>
</dbReference>
<dbReference type="SUPFAM" id="SSF52317">
    <property type="entry name" value="Class I glutamine amidotransferase-like"/>
    <property type="match status" value="1"/>
</dbReference>
<dbReference type="RefSeq" id="WP_345465656.1">
    <property type="nucleotide sequence ID" value="NZ_BAABRP010000010.1"/>
</dbReference>
<reference evidence="3 4" key="1">
    <citation type="submission" date="2024-02" db="EMBL/GenBank/DDBJ databases">
        <title>Deinococcus carri NBRC 110142.</title>
        <authorList>
            <person name="Ichikawa N."/>
            <person name="Katano-Makiyama Y."/>
            <person name="Hidaka K."/>
        </authorList>
    </citation>
    <scope>NUCLEOTIDE SEQUENCE [LARGE SCALE GENOMIC DNA]</scope>
    <source>
        <strain evidence="3 4">NBRC 110142</strain>
    </source>
</reference>
<evidence type="ECO:0000259" key="2">
    <source>
        <dbReference type="Pfam" id="PF01965"/>
    </source>
</evidence>
<evidence type="ECO:0000313" key="3">
    <source>
        <dbReference type="EMBL" id="GAA5513763.1"/>
    </source>
</evidence>
<dbReference type="Gene3D" id="3.40.50.880">
    <property type="match status" value="1"/>
</dbReference>
<keyword evidence="3" id="KW-0645">Protease</keyword>
<name>A0ABP9W8T4_9DEIO</name>
<comment type="similarity">
    <text evidence="1">Belongs to the peptidase C56 family.</text>
</comment>
<keyword evidence="4" id="KW-1185">Reference proteome</keyword>
<dbReference type="GO" id="GO:0006508">
    <property type="term" value="P:proteolysis"/>
    <property type="evidence" value="ECO:0007669"/>
    <property type="project" value="UniProtKB-KW"/>
</dbReference>
<comment type="caution">
    <text evidence="3">The sequence shown here is derived from an EMBL/GenBank/DDBJ whole genome shotgun (WGS) entry which is preliminary data.</text>
</comment>
<organism evidence="3 4">
    <name type="scientific">Deinococcus carri</name>
    <dbReference type="NCBI Taxonomy" id="1211323"/>
    <lineage>
        <taxon>Bacteria</taxon>
        <taxon>Thermotogati</taxon>
        <taxon>Deinococcota</taxon>
        <taxon>Deinococci</taxon>
        <taxon>Deinococcales</taxon>
        <taxon>Deinococcaceae</taxon>
        <taxon>Deinococcus</taxon>
    </lineage>
</organism>
<dbReference type="PROSITE" id="PS51276">
    <property type="entry name" value="PEPTIDASE_C56_PFPI"/>
    <property type="match status" value="1"/>
</dbReference>
<dbReference type="PANTHER" id="PTHR42733">
    <property type="entry name" value="DJ-1 PROTEIN"/>
    <property type="match status" value="1"/>
</dbReference>
<dbReference type="Proteomes" id="UP001401887">
    <property type="component" value="Unassembled WGS sequence"/>
</dbReference>
<dbReference type="GO" id="GO:0008233">
    <property type="term" value="F:peptidase activity"/>
    <property type="evidence" value="ECO:0007669"/>
    <property type="project" value="UniProtKB-KW"/>
</dbReference>
<sequence>MTQQQKNVQGKKVAILVADGFERVELEQPRQALQQAGAVTQVVSLKPGEVQGMNHDLEPAGKVKVDRTITEVSANDFDALLLPGGTVNPDKLRLSPEAMAFVRAFYDAGKPIAAICHGTWSLLESGISRGLRITSWPSLQTDLRNSGAEWVDEEVVTDRGVVTSRKPDDLSAFNAKMLEEFAEGDHSAKR</sequence>
<dbReference type="NCBIfam" id="TIGR01382">
    <property type="entry name" value="PfpI"/>
    <property type="match status" value="1"/>
</dbReference>
<accession>A0ABP9W8T4</accession>
<dbReference type="InterPro" id="IPR029062">
    <property type="entry name" value="Class_I_gatase-like"/>
</dbReference>